<accession>A0ACB9W9B6</accession>
<dbReference type="Proteomes" id="UP001057452">
    <property type="component" value="Chromosome 17"/>
</dbReference>
<reference evidence="1" key="1">
    <citation type="submission" date="2022-05" db="EMBL/GenBank/DDBJ databases">
        <title>Chromosome-level genome of Chaenocephalus aceratus.</title>
        <authorList>
            <person name="Park H."/>
        </authorList>
    </citation>
    <scope>NUCLEOTIDE SEQUENCE</scope>
    <source>
        <strain evidence="1">KU_202001</strain>
    </source>
</reference>
<dbReference type="EMBL" id="CM043801">
    <property type="protein sequence ID" value="KAI4809527.1"/>
    <property type="molecule type" value="Genomic_DNA"/>
</dbReference>
<sequence>MQPKTTAICCFCRQTSRPELQPAGRNSSTLSSSKAHAEAPWRTERMPHTSSDYETQEYTRYQLEISWRQLLPEDKPCPNLRDGGFDSKKVYS</sequence>
<name>A0ACB9W9B6_CHAAC</name>
<keyword evidence="2" id="KW-1185">Reference proteome</keyword>
<proteinExistence type="predicted"/>
<evidence type="ECO:0000313" key="2">
    <source>
        <dbReference type="Proteomes" id="UP001057452"/>
    </source>
</evidence>
<protein>
    <submittedName>
        <fullName evidence="1">Uncharacterized protein</fullName>
    </submittedName>
</protein>
<evidence type="ECO:0000313" key="1">
    <source>
        <dbReference type="EMBL" id="KAI4809527.1"/>
    </source>
</evidence>
<comment type="caution">
    <text evidence="1">The sequence shown here is derived from an EMBL/GenBank/DDBJ whole genome shotgun (WGS) entry which is preliminary data.</text>
</comment>
<organism evidence="1 2">
    <name type="scientific">Chaenocephalus aceratus</name>
    <name type="common">Blackfin icefish</name>
    <name type="synonym">Chaenichthys aceratus</name>
    <dbReference type="NCBI Taxonomy" id="36190"/>
    <lineage>
        <taxon>Eukaryota</taxon>
        <taxon>Metazoa</taxon>
        <taxon>Chordata</taxon>
        <taxon>Craniata</taxon>
        <taxon>Vertebrata</taxon>
        <taxon>Euteleostomi</taxon>
        <taxon>Actinopterygii</taxon>
        <taxon>Neopterygii</taxon>
        <taxon>Teleostei</taxon>
        <taxon>Neoteleostei</taxon>
        <taxon>Acanthomorphata</taxon>
        <taxon>Eupercaria</taxon>
        <taxon>Perciformes</taxon>
        <taxon>Notothenioidei</taxon>
        <taxon>Channichthyidae</taxon>
        <taxon>Chaenocephalus</taxon>
    </lineage>
</organism>
<gene>
    <name evidence="1" type="ORF">KUCAC02_018402</name>
</gene>